<dbReference type="PROSITE" id="PS52012">
    <property type="entry name" value="CFEM"/>
    <property type="match status" value="1"/>
</dbReference>
<comment type="caution">
    <text evidence="9">Lacks conserved residue(s) required for the propagation of feature annotation.</text>
</comment>
<dbReference type="GO" id="GO:0046872">
    <property type="term" value="F:metal ion binding"/>
    <property type="evidence" value="ECO:0007669"/>
    <property type="project" value="UniProtKB-UniRule"/>
</dbReference>
<sequence length="145" mass="14372">MMKIGAVALILSSASIVLASEEPPACAIDCLASIAKELSCSSSDLSCLCAQSESLSAKMAGCIITAGCGFGDIGPAATWAPNTCVQVNSGSASQTGSSASQTIGSAATSSALADVPSATNSGNRKQSTLEFAGLVLVAWDHESPR</sequence>
<name>A0AAD9AFK9_9PEZI</name>
<evidence type="ECO:0000313" key="12">
    <source>
        <dbReference type="EMBL" id="KAK1847198.1"/>
    </source>
</evidence>
<keyword evidence="9" id="KW-0408">Iron</keyword>
<gene>
    <name evidence="12" type="ORF">CCHR01_10180</name>
</gene>
<evidence type="ECO:0000256" key="4">
    <source>
        <dbReference type="ARBA" id="ARBA00022525"/>
    </source>
</evidence>
<reference evidence="12" key="1">
    <citation type="submission" date="2023-01" db="EMBL/GenBank/DDBJ databases">
        <title>Colletotrichum chrysophilum M932 genome sequence.</title>
        <authorList>
            <person name="Baroncelli R."/>
        </authorList>
    </citation>
    <scope>NUCLEOTIDE SEQUENCE</scope>
    <source>
        <strain evidence="12">M932</strain>
    </source>
</reference>
<comment type="similarity">
    <text evidence="3">Belongs to the RBT5 family.</text>
</comment>
<keyword evidence="5" id="KW-0472">Membrane</keyword>
<comment type="caution">
    <text evidence="12">The sequence shown here is derived from an EMBL/GenBank/DDBJ whole genome shotgun (WGS) entry which is preliminary data.</text>
</comment>
<evidence type="ECO:0000256" key="3">
    <source>
        <dbReference type="ARBA" id="ARBA00010031"/>
    </source>
</evidence>
<evidence type="ECO:0000256" key="8">
    <source>
        <dbReference type="ARBA" id="ARBA00023288"/>
    </source>
</evidence>
<dbReference type="InterPro" id="IPR008427">
    <property type="entry name" value="Extracellular_membr_CFEM_dom"/>
</dbReference>
<evidence type="ECO:0000256" key="7">
    <source>
        <dbReference type="ARBA" id="ARBA00023157"/>
    </source>
</evidence>
<keyword evidence="9" id="KW-0479">Metal-binding</keyword>
<keyword evidence="4" id="KW-0964">Secreted</keyword>
<dbReference type="Pfam" id="PF05730">
    <property type="entry name" value="CFEM"/>
    <property type="match status" value="1"/>
</dbReference>
<organism evidence="12 13">
    <name type="scientific">Colletotrichum chrysophilum</name>
    <dbReference type="NCBI Taxonomy" id="1836956"/>
    <lineage>
        <taxon>Eukaryota</taxon>
        <taxon>Fungi</taxon>
        <taxon>Dikarya</taxon>
        <taxon>Ascomycota</taxon>
        <taxon>Pezizomycotina</taxon>
        <taxon>Sordariomycetes</taxon>
        <taxon>Hypocreomycetidae</taxon>
        <taxon>Glomerellales</taxon>
        <taxon>Glomerellaceae</taxon>
        <taxon>Colletotrichum</taxon>
        <taxon>Colletotrichum gloeosporioides species complex</taxon>
    </lineage>
</organism>
<evidence type="ECO:0000256" key="2">
    <source>
        <dbReference type="ARBA" id="ARBA00004613"/>
    </source>
</evidence>
<evidence type="ECO:0000256" key="9">
    <source>
        <dbReference type="PROSITE-ProRule" id="PRU01356"/>
    </source>
</evidence>
<feature type="domain" description="CFEM" evidence="11">
    <location>
        <begin position="1"/>
        <end position="110"/>
    </location>
</feature>
<keyword evidence="5" id="KW-0325">Glycoprotein</keyword>
<keyword evidence="5" id="KW-0336">GPI-anchor</keyword>
<keyword evidence="13" id="KW-1185">Reference proteome</keyword>
<evidence type="ECO:0000256" key="5">
    <source>
        <dbReference type="ARBA" id="ARBA00022622"/>
    </source>
</evidence>
<comment type="subcellular location">
    <subcellularLocation>
        <location evidence="1">Membrane</location>
        <topology evidence="1">Lipid-anchor</topology>
        <topology evidence="1">GPI-anchor</topology>
    </subcellularLocation>
    <subcellularLocation>
        <location evidence="2">Secreted</location>
    </subcellularLocation>
</comment>
<keyword evidence="6 10" id="KW-0732">Signal</keyword>
<keyword evidence="9" id="KW-0349">Heme</keyword>
<feature type="binding site" description="axial binding residue" evidence="9">
    <location>
        <position position="44"/>
    </location>
    <ligand>
        <name>heme</name>
        <dbReference type="ChEBI" id="CHEBI:30413"/>
    </ligand>
    <ligandPart>
        <name>Fe</name>
        <dbReference type="ChEBI" id="CHEBI:18248"/>
    </ligandPart>
</feature>
<dbReference type="AlphaFoldDB" id="A0AAD9AFK9"/>
<protein>
    <recommendedName>
        <fullName evidence="11">CFEM domain-containing protein</fullName>
    </recommendedName>
</protein>
<keyword evidence="7 9" id="KW-1015">Disulfide bond</keyword>
<keyword evidence="8" id="KW-0449">Lipoprotein</keyword>
<accession>A0AAD9AFK9</accession>
<dbReference type="Proteomes" id="UP001243330">
    <property type="component" value="Unassembled WGS sequence"/>
</dbReference>
<feature type="signal peptide" evidence="10">
    <location>
        <begin position="1"/>
        <end position="19"/>
    </location>
</feature>
<evidence type="ECO:0000313" key="13">
    <source>
        <dbReference type="Proteomes" id="UP001243330"/>
    </source>
</evidence>
<evidence type="ECO:0000256" key="6">
    <source>
        <dbReference type="ARBA" id="ARBA00022729"/>
    </source>
</evidence>
<feature type="chain" id="PRO_5041947343" description="CFEM domain-containing protein" evidence="10">
    <location>
        <begin position="20"/>
        <end position="145"/>
    </location>
</feature>
<evidence type="ECO:0000256" key="10">
    <source>
        <dbReference type="SAM" id="SignalP"/>
    </source>
</evidence>
<dbReference type="EMBL" id="JAQOWY010000210">
    <property type="protein sequence ID" value="KAK1847198.1"/>
    <property type="molecule type" value="Genomic_DNA"/>
</dbReference>
<evidence type="ECO:0000259" key="11">
    <source>
        <dbReference type="PROSITE" id="PS52012"/>
    </source>
</evidence>
<dbReference type="GO" id="GO:0005576">
    <property type="term" value="C:extracellular region"/>
    <property type="evidence" value="ECO:0007669"/>
    <property type="project" value="UniProtKB-SubCell"/>
</dbReference>
<feature type="disulfide bond" evidence="9">
    <location>
        <begin position="40"/>
        <end position="47"/>
    </location>
</feature>
<proteinExistence type="inferred from homology"/>
<evidence type="ECO:0000256" key="1">
    <source>
        <dbReference type="ARBA" id="ARBA00004589"/>
    </source>
</evidence>
<dbReference type="GO" id="GO:0098552">
    <property type="term" value="C:side of membrane"/>
    <property type="evidence" value="ECO:0007669"/>
    <property type="project" value="UniProtKB-KW"/>
</dbReference>